<keyword evidence="5" id="KW-1185">Reference proteome</keyword>
<feature type="transmembrane region" description="Helical" evidence="1">
    <location>
        <begin position="581"/>
        <end position="599"/>
    </location>
</feature>
<keyword evidence="1" id="KW-1133">Transmembrane helix</keyword>
<evidence type="ECO:0000313" key="5">
    <source>
        <dbReference type="Proteomes" id="UP000199420"/>
    </source>
</evidence>
<dbReference type="InterPro" id="IPR056071">
    <property type="entry name" value="DUF7654"/>
</dbReference>
<dbReference type="AlphaFoldDB" id="A0A1H6VMT9"/>
<reference evidence="4 5" key="1">
    <citation type="submission" date="2016-10" db="EMBL/GenBank/DDBJ databases">
        <authorList>
            <person name="de Groot N.N."/>
        </authorList>
    </citation>
    <scope>NUCLEOTIDE SEQUENCE [LARGE SCALE GENOMIC DNA]</scope>
    <source>
        <strain evidence="4 5">DSM 26515</strain>
    </source>
</reference>
<name>A0A1H6VMT9_9GAMM</name>
<dbReference type="STRING" id="529704.SAMN02927913_3290"/>
<dbReference type="InterPro" id="IPR056074">
    <property type="entry name" value="DUF7657"/>
</dbReference>
<feature type="transmembrane region" description="Helical" evidence="1">
    <location>
        <begin position="619"/>
        <end position="639"/>
    </location>
</feature>
<gene>
    <name evidence="4" type="ORF">SAMN04487997_2363</name>
</gene>
<feature type="transmembrane region" description="Helical" evidence="1">
    <location>
        <begin position="651"/>
        <end position="672"/>
    </location>
</feature>
<sequence>MVFASRAVNCLPRLRSSSSKQWLRTAAAALFALAMMWLLGWGSPAVTVEIRSWAGADGQIYYAAANQDYQPDQHVAFKINADGRWHRYRIDMPEGCDLERVRIDPGSISGRFEIRRIRFRVPGKSTDLLGLKLFEAIEVTNDLRREPSSDGSLRFVAQAPDPFIGVRLPPGAGVASLGNRVMAWLGNATAAALLWLLVAELALPLLVRRLSRKLRLPSMFHRLAARASDPNVLIPSPYSMAIVVFVICSAGLYVALNLNQSSLGVWEEIYPAKPVAQLVDFGTPRRVRSDEWNTQTPWVLNQVQSGEKDHNPSIGGSEAPLLAAVPVLHSWAIAQGEFIGFHLFNLSTGFSWWWAYKTFGLILSFFWLFLLLTRGSVVASVLGTVWVYGSSFTQWWFSSNMPELLIAFALATIGGIYLLLAHRRVTIGIGAALIVYSFLNLMLHPYPPFIVPMAYLGVAILAGLVLEPGRTAQLREKLRFRLFSLVAAVLAIGLIGGNYLIDAMPSIEAMAGTSYPGHRIALGGGFRFAKLFYGFFEALRMGEQHVPLGPSNASEASSFVILMPLLFLTVPFAAYVRRKNALLVALSLYCTVVIFWISIPLPHTIESALQAMGWSWSPPARSVIGLGIGSIMVTTILFSRVRDESIELRRIAVRKIAPALSFLLVLTFGGYLRSMDPVFFSPRIVLAASAIAAVLAAGVSHGRFELFAAGLAAIVIPALTVNPLVSGLSAIEGKPILLAAERQSNSGEDRWAVVGDFILSQGLKAKGLNVITGSQMIPNSNVVDVLDPRGEYKSIWNRYAHVIVESEPGRVHPLFQLRSPDLYVIRLDICGPDLPRLGVTRVAYTSVVPPADRQCLTPLDAPADSGVHLFRLSSRTIGAYQ</sequence>
<evidence type="ECO:0000259" key="3">
    <source>
        <dbReference type="Pfam" id="PF24677"/>
    </source>
</evidence>
<keyword evidence="1" id="KW-0472">Membrane</keyword>
<feature type="transmembrane region" description="Helical" evidence="1">
    <location>
        <begin position="21"/>
        <end position="39"/>
    </location>
</feature>
<accession>A0A1H6VMT9</accession>
<feature type="transmembrane region" description="Helical" evidence="1">
    <location>
        <begin position="232"/>
        <end position="256"/>
    </location>
</feature>
<dbReference type="Pfam" id="PF24672">
    <property type="entry name" value="DUF7654"/>
    <property type="match status" value="1"/>
</dbReference>
<dbReference type="EMBL" id="FNYC01000004">
    <property type="protein sequence ID" value="SEJ05941.1"/>
    <property type="molecule type" value="Genomic_DNA"/>
</dbReference>
<feature type="transmembrane region" description="Helical" evidence="1">
    <location>
        <begin position="478"/>
        <end position="501"/>
    </location>
</feature>
<protein>
    <submittedName>
        <fullName evidence="4">Uncharacterized protein</fullName>
    </submittedName>
</protein>
<dbReference type="Proteomes" id="UP000199420">
    <property type="component" value="Unassembled WGS sequence"/>
</dbReference>
<feature type="domain" description="DUF7657" evidence="3">
    <location>
        <begin position="241"/>
        <end position="639"/>
    </location>
</feature>
<feature type="transmembrane region" description="Helical" evidence="1">
    <location>
        <begin position="377"/>
        <end position="397"/>
    </location>
</feature>
<feature type="transmembrane region" description="Helical" evidence="1">
    <location>
        <begin position="351"/>
        <end position="370"/>
    </location>
</feature>
<feature type="transmembrane region" description="Helical" evidence="1">
    <location>
        <begin position="192"/>
        <end position="211"/>
    </location>
</feature>
<feature type="transmembrane region" description="Helical" evidence="1">
    <location>
        <begin position="678"/>
        <end position="699"/>
    </location>
</feature>
<evidence type="ECO:0000259" key="2">
    <source>
        <dbReference type="Pfam" id="PF24672"/>
    </source>
</evidence>
<proteinExistence type="predicted"/>
<feature type="transmembrane region" description="Helical" evidence="1">
    <location>
        <begin position="403"/>
        <end position="420"/>
    </location>
</feature>
<feature type="transmembrane region" description="Helical" evidence="1">
    <location>
        <begin position="449"/>
        <end position="466"/>
    </location>
</feature>
<evidence type="ECO:0000313" key="4">
    <source>
        <dbReference type="EMBL" id="SEJ05941.1"/>
    </source>
</evidence>
<keyword evidence="1" id="KW-0812">Transmembrane</keyword>
<dbReference type="Pfam" id="PF24677">
    <property type="entry name" value="DUF7657"/>
    <property type="match status" value="1"/>
</dbReference>
<evidence type="ECO:0000256" key="1">
    <source>
        <dbReference type="SAM" id="Phobius"/>
    </source>
</evidence>
<organism evidence="4 5">
    <name type="scientific">Frateuria terrea</name>
    <dbReference type="NCBI Taxonomy" id="529704"/>
    <lineage>
        <taxon>Bacteria</taxon>
        <taxon>Pseudomonadati</taxon>
        <taxon>Pseudomonadota</taxon>
        <taxon>Gammaproteobacteria</taxon>
        <taxon>Lysobacterales</taxon>
        <taxon>Rhodanobacteraceae</taxon>
        <taxon>Frateuria</taxon>
    </lineage>
</organism>
<feature type="transmembrane region" description="Helical" evidence="1">
    <location>
        <begin position="706"/>
        <end position="725"/>
    </location>
</feature>
<feature type="transmembrane region" description="Helical" evidence="1">
    <location>
        <begin position="425"/>
        <end position="443"/>
    </location>
</feature>
<feature type="transmembrane region" description="Helical" evidence="1">
    <location>
        <begin position="556"/>
        <end position="574"/>
    </location>
</feature>
<feature type="domain" description="DUF7654" evidence="2">
    <location>
        <begin position="731"/>
        <end position="857"/>
    </location>
</feature>